<dbReference type="EMBL" id="WUWG01000001">
    <property type="protein sequence ID" value="MXU64174.1"/>
    <property type="molecule type" value="Genomic_DNA"/>
</dbReference>
<dbReference type="EC" id="3.1.1.31" evidence="5 7"/>
<evidence type="ECO:0000256" key="5">
    <source>
        <dbReference type="ARBA" id="ARBA00013198"/>
    </source>
</evidence>
<comment type="similarity">
    <text evidence="4 7">Belongs to the glucosamine/galactosamine-6-phosphate isomerase family. 6-phosphogluconolactonase subfamily.</text>
</comment>
<keyword evidence="7 9" id="KW-0378">Hydrolase</keyword>
<keyword evidence="10" id="KW-1185">Reference proteome</keyword>
<dbReference type="GO" id="GO:0006098">
    <property type="term" value="P:pentose-phosphate shunt"/>
    <property type="evidence" value="ECO:0007669"/>
    <property type="project" value="UniProtKB-UniPathway"/>
</dbReference>
<dbReference type="InterPro" id="IPR037171">
    <property type="entry name" value="NagB/RpiA_transferase-like"/>
</dbReference>
<dbReference type="SUPFAM" id="SSF100950">
    <property type="entry name" value="NagB/RpiA/CoA transferase-like"/>
    <property type="match status" value="1"/>
</dbReference>
<evidence type="ECO:0000256" key="2">
    <source>
        <dbReference type="ARBA" id="ARBA00002681"/>
    </source>
</evidence>
<evidence type="ECO:0000313" key="9">
    <source>
        <dbReference type="EMBL" id="MXU64174.1"/>
    </source>
</evidence>
<protein>
    <recommendedName>
        <fullName evidence="6 7">6-phosphogluconolactonase</fullName>
        <shortName evidence="7">6PGL</shortName>
        <ecNumber evidence="5 7">3.1.1.31</ecNumber>
    </recommendedName>
</protein>
<accession>A0A6B0TS60</accession>
<gene>
    <name evidence="7 9" type="primary">pgl</name>
    <name evidence="9" type="ORF">GSH16_01845</name>
</gene>
<dbReference type="Proteomes" id="UP000436016">
    <property type="component" value="Unassembled WGS sequence"/>
</dbReference>
<evidence type="ECO:0000259" key="8">
    <source>
        <dbReference type="Pfam" id="PF01182"/>
    </source>
</evidence>
<dbReference type="GO" id="GO:0005975">
    <property type="term" value="P:carbohydrate metabolic process"/>
    <property type="evidence" value="ECO:0007669"/>
    <property type="project" value="UniProtKB-UniRule"/>
</dbReference>
<organism evidence="9 10">
    <name type="scientific">Oceanomicrobium pacificus</name>
    <dbReference type="NCBI Taxonomy" id="2692916"/>
    <lineage>
        <taxon>Bacteria</taxon>
        <taxon>Pseudomonadati</taxon>
        <taxon>Pseudomonadota</taxon>
        <taxon>Alphaproteobacteria</taxon>
        <taxon>Rhodobacterales</taxon>
        <taxon>Paracoccaceae</taxon>
        <taxon>Oceanomicrobium</taxon>
    </lineage>
</organism>
<dbReference type="GO" id="GO:0017057">
    <property type="term" value="F:6-phosphogluconolactonase activity"/>
    <property type="evidence" value="ECO:0007669"/>
    <property type="project" value="UniProtKB-UniRule"/>
</dbReference>
<dbReference type="PANTHER" id="PTHR11054">
    <property type="entry name" value="6-PHOSPHOGLUCONOLACTONASE"/>
    <property type="match status" value="1"/>
</dbReference>
<evidence type="ECO:0000256" key="1">
    <source>
        <dbReference type="ARBA" id="ARBA00000832"/>
    </source>
</evidence>
<dbReference type="Gene3D" id="3.40.50.1360">
    <property type="match status" value="1"/>
</dbReference>
<evidence type="ECO:0000313" key="10">
    <source>
        <dbReference type="Proteomes" id="UP000436016"/>
    </source>
</evidence>
<dbReference type="AlphaFoldDB" id="A0A6B0TS60"/>
<comment type="catalytic activity">
    <reaction evidence="1 7">
        <text>6-phospho-D-glucono-1,5-lactone + H2O = 6-phospho-D-gluconate + H(+)</text>
        <dbReference type="Rhea" id="RHEA:12556"/>
        <dbReference type="ChEBI" id="CHEBI:15377"/>
        <dbReference type="ChEBI" id="CHEBI:15378"/>
        <dbReference type="ChEBI" id="CHEBI:57955"/>
        <dbReference type="ChEBI" id="CHEBI:58759"/>
        <dbReference type="EC" id="3.1.1.31"/>
    </reaction>
</comment>
<name>A0A6B0TS60_9RHOB</name>
<evidence type="ECO:0000256" key="3">
    <source>
        <dbReference type="ARBA" id="ARBA00004961"/>
    </source>
</evidence>
<comment type="function">
    <text evidence="2 7">Hydrolysis of 6-phosphogluconolactone to 6-phosphogluconate.</text>
</comment>
<evidence type="ECO:0000256" key="7">
    <source>
        <dbReference type="RuleBase" id="RU365095"/>
    </source>
</evidence>
<proteinExistence type="inferred from homology"/>
<dbReference type="Pfam" id="PF01182">
    <property type="entry name" value="Glucosamine_iso"/>
    <property type="match status" value="1"/>
</dbReference>
<dbReference type="InterPro" id="IPR039104">
    <property type="entry name" value="6PGL"/>
</dbReference>
<dbReference type="InterPro" id="IPR005900">
    <property type="entry name" value="6-phosphogluconolactonase_DevB"/>
</dbReference>
<reference evidence="9 10" key="1">
    <citation type="submission" date="2019-12" db="EMBL/GenBank/DDBJ databases">
        <title>Strain KN286 was isolated from seawater, which was collected from Caroline Seamount in the tropical western Pacific.</title>
        <authorList>
            <person name="Wang Q."/>
        </authorList>
    </citation>
    <scope>NUCLEOTIDE SEQUENCE [LARGE SCALE GENOMIC DNA]</scope>
    <source>
        <strain evidence="9 10">KN286</strain>
    </source>
</reference>
<dbReference type="InterPro" id="IPR006148">
    <property type="entry name" value="Glc/Gal-6P_isomerase"/>
</dbReference>
<dbReference type="NCBIfam" id="TIGR01198">
    <property type="entry name" value="pgl"/>
    <property type="match status" value="1"/>
</dbReference>
<dbReference type="CDD" id="cd01400">
    <property type="entry name" value="6PGL"/>
    <property type="match status" value="1"/>
</dbReference>
<dbReference type="PANTHER" id="PTHR11054:SF0">
    <property type="entry name" value="6-PHOSPHOGLUCONOLACTONASE"/>
    <property type="match status" value="1"/>
</dbReference>
<feature type="domain" description="Glucosamine/galactosamine-6-phosphate isomerase" evidence="8">
    <location>
        <begin position="16"/>
        <end position="224"/>
    </location>
</feature>
<sequence length="236" mass="24650">MAGDRSVIPVILHYPDAASQMSDLAEIVAGDLREALAARGRATLAVPGGTTPGPFLTALSQADLDWANVAVMLTDERFVPESSDRSNTALLRATLLQGPAAAATLLPFYREAEAPEHVLDEIASGIAPHLPIDSCVLGMGADMHTASLFPGADRLAEGLDAEGNATVLPMRAPGAPEPRLTLTAPVLRAARNLHLLIKGPEKKAALETALAGDDWAEAPVRAVLKAPAPIQIHFSD</sequence>
<comment type="caution">
    <text evidence="9">The sequence shown here is derived from an EMBL/GenBank/DDBJ whole genome shotgun (WGS) entry which is preliminary data.</text>
</comment>
<comment type="pathway">
    <text evidence="3 7">Carbohydrate degradation; pentose phosphate pathway; D-ribulose 5-phosphate from D-glucose 6-phosphate (oxidative stage): step 2/3.</text>
</comment>
<evidence type="ECO:0000256" key="4">
    <source>
        <dbReference type="ARBA" id="ARBA00010662"/>
    </source>
</evidence>
<dbReference type="UniPathway" id="UPA00115">
    <property type="reaction ID" value="UER00409"/>
</dbReference>
<evidence type="ECO:0000256" key="6">
    <source>
        <dbReference type="ARBA" id="ARBA00020337"/>
    </source>
</evidence>